<feature type="binding site" evidence="13">
    <location>
        <position position="328"/>
    </location>
    <ligand>
        <name>Zn(2+)</name>
        <dbReference type="ChEBI" id="CHEBI:29105"/>
        <note>catalytic</note>
    </ligand>
</feature>
<dbReference type="EMBL" id="JAKWBI020000244">
    <property type="protein sequence ID" value="KAJ2898119.1"/>
    <property type="molecule type" value="Genomic_DNA"/>
</dbReference>
<dbReference type="EC" id="3.4.11.-" evidence="14"/>
<evidence type="ECO:0000256" key="10">
    <source>
        <dbReference type="ARBA" id="ARBA00023242"/>
    </source>
</evidence>
<evidence type="ECO:0000256" key="5">
    <source>
        <dbReference type="ARBA" id="ARBA00022670"/>
    </source>
</evidence>
<evidence type="ECO:0000256" key="13">
    <source>
        <dbReference type="PIRSR" id="PIRSR612777-3"/>
    </source>
</evidence>
<dbReference type="FunFam" id="1.10.390.10:FF:000009">
    <property type="entry name" value="Leukotriene A(4) hydrolase"/>
    <property type="match status" value="1"/>
</dbReference>
<evidence type="ECO:0000256" key="11">
    <source>
        <dbReference type="PIRSR" id="PIRSR612777-1"/>
    </source>
</evidence>
<feature type="active site" description="Proton donor" evidence="11">
    <location>
        <position position="412"/>
    </location>
</feature>
<keyword evidence="8 13" id="KW-0862">Zinc</keyword>
<dbReference type="NCBIfam" id="TIGR02411">
    <property type="entry name" value="leuko_A4_hydro"/>
    <property type="match status" value="1"/>
</dbReference>
<dbReference type="Pfam" id="PF09127">
    <property type="entry name" value="Leuk-A4-hydro_C"/>
    <property type="match status" value="1"/>
</dbReference>
<evidence type="ECO:0000256" key="2">
    <source>
        <dbReference type="ARBA" id="ARBA00004496"/>
    </source>
</evidence>
<dbReference type="InterPro" id="IPR015211">
    <property type="entry name" value="Peptidase_M1_C"/>
</dbReference>
<feature type="binding site" evidence="13">
    <location>
        <position position="347"/>
    </location>
    <ligand>
        <name>Zn(2+)</name>
        <dbReference type="ChEBI" id="CHEBI:29105"/>
        <note>catalytic</note>
    </ligand>
</feature>
<dbReference type="InterPro" id="IPR038502">
    <property type="entry name" value="M1_LTA-4_hydro/amino_C_sf"/>
</dbReference>
<evidence type="ECO:0000256" key="12">
    <source>
        <dbReference type="PIRSR" id="PIRSR612777-2"/>
    </source>
</evidence>
<dbReference type="GO" id="GO:0005829">
    <property type="term" value="C:cytosol"/>
    <property type="evidence" value="ECO:0007669"/>
    <property type="project" value="TreeGrafter"/>
</dbReference>
<keyword evidence="17" id="KW-1185">Reference proteome</keyword>
<comment type="cofactor">
    <cofactor evidence="13 14">
        <name>Zn(2+)</name>
        <dbReference type="ChEBI" id="CHEBI:29105"/>
    </cofactor>
    <text evidence="13 14">Binds 1 zinc ion per subunit.</text>
</comment>
<dbReference type="InterPro" id="IPR016024">
    <property type="entry name" value="ARM-type_fold"/>
</dbReference>
<feature type="domain" description="Peptidase M1 leukotriene A4 hydrolase/aminopeptidase C-terminal" evidence="15">
    <location>
        <begin position="495"/>
        <end position="634"/>
    </location>
</feature>
<keyword evidence="6 13" id="KW-0479">Metal-binding</keyword>
<gene>
    <name evidence="16" type="ORF">MKZ38_004178</name>
</gene>
<evidence type="ECO:0000313" key="16">
    <source>
        <dbReference type="EMBL" id="KAJ2898119.1"/>
    </source>
</evidence>
<sequence length="638" mass="72247">MWRSSLTRASKVTIFQSRAAVSSFRNASTVSPSRMARDPNTLSNYASWLTKHTTANLRLDFDKKRLSGSVLLEFESLTNKESDEIILDTSFLSISSIGLNSTPAKWDLKPRSEPFGAPLHISVPNGASKGDRLMVDIEVETTDKCTAVQWLTPAQAGGKHPYMFSQCQAIHCRSLFPCQDTPDVKSTFTFNIVSPLPTVASGLSIATKPAEAGETLYMFEQKVPIPAYLFALASGDIATAPIGPRSKVATSPSELEGAKWELEADMERFMEVAEKIVFPYKWGEYNVLILPPSFPYGGMENPIYTFATPTIISGDRQNVDVIAHELSHSWSGNLVTNCSWEHFWLNEGWTMYLERRIGAAIHGEPQRDFSCIIGWKALEDSVERYGADHEFTKLVIKLEGEDPDDAFSTIPYEKGFHFLYYLERLVGKDNFDKFIPVYFTRFSGKSLDSYEFKATFLEFFTSLGDPEIKAKVDEIDWDEWFYKPGLPPKPDFDTSYVDMCYKLVDAWKHKHYKPSSDDVKDWSANQKLVFLEAVERFDPPLSPQRCQEMGAKYDFLLSQNVEIKSAYYLVCLDAKDKSSYEGVAELLGTIGRMKFVRPLFRGLNKVDRDLALKTFKKNEDFYHPICKGMVEKDLGLTS</sequence>
<feature type="active site" description="Proton acceptor" evidence="11">
    <location>
        <position position="325"/>
    </location>
</feature>
<dbReference type="GO" id="GO:0004177">
    <property type="term" value="F:aminopeptidase activity"/>
    <property type="evidence" value="ECO:0007669"/>
    <property type="project" value="TreeGrafter"/>
</dbReference>
<protein>
    <recommendedName>
        <fullName evidence="14">Leukotriene A(4) hydrolase</fullName>
        <shortName evidence="14">LTA-4 hydrolase</shortName>
        <ecNumber evidence="14">3.3.2.10</ecNumber>
        <ecNumber evidence="14">3.4.11.-</ecNumber>
    </recommendedName>
</protein>
<evidence type="ECO:0000259" key="15">
    <source>
        <dbReference type="SMART" id="SM01263"/>
    </source>
</evidence>
<dbReference type="FunFam" id="3.30.2010.30:FF:000001">
    <property type="entry name" value="Leukotriene A(4) hydrolase"/>
    <property type="match status" value="1"/>
</dbReference>
<dbReference type="InterPro" id="IPR012777">
    <property type="entry name" value="LTA4H"/>
</dbReference>
<evidence type="ECO:0000256" key="9">
    <source>
        <dbReference type="ARBA" id="ARBA00023049"/>
    </source>
</evidence>
<dbReference type="FunFam" id="1.25.40.320:FF:000001">
    <property type="entry name" value="Leukotriene A(4) hydrolase"/>
    <property type="match status" value="1"/>
</dbReference>
<feature type="binding site" evidence="13">
    <location>
        <position position="324"/>
    </location>
    <ligand>
        <name>Zn(2+)</name>
        <dbReference type="ChEBI" id="CHEBI:29105"/>
        <note>catalytic</note>
    </ligand>
</feature>
<dbReference type="GO" id="GO:0008237">
    <property type="term" value="F:metallopeptidase activity"/>
    <property type="evidence" value="ECO:0007669"/>
    <property type="project" value="UniProtKB-KW"/>
</dbReference>
<dbReference type="Gene3D" id="2.60.40.1730">
    <property type="entry name" value="tricorn interacting facor f3 domain"/>
    <property type="match status" value="1"/>
</dbReference>
<dbReference type="CDD" id="cd09599">
    <property type="entry name" value="M1_LTA4H"/>
    <property type="match status" value="1"/>
</dbReference>
<comment type="similarity">
    <text evidence="3 14">Belongs to the peptidase M1 family.</text>
</comment>
<evidence type="ECO:0000256" key="14">
    <source>
        <dbReference type="RuleBase" id="RU361141"/>
    </source>
</evidence>
<dbReference type="InterPro" id="IPR014782">
    <property type="entry name" value="Peptidase_M1_dom"/>
</dbReference>
<dbReference type="AlphaFoldDB" id="A0AAD5WR79"/>
<dbReference type="SUPFAM" id="SSF63737">
    <property type="entry name" value="Leukotriene A4 hydrolase N-terminal domain"/>
    <property type="match status" value="1"/>
</dbReference>
<dbReference type="FunFam" id="2.60.40.1730:FF:000004">
    <property type="entry name" value="Leukotriene A(4) hydrolase"/>
    <property type="match status" value="1"/>
</dbReference>
<name>A0AAD5WR79_9PEZI</name>
<feature type="binding site" evidence="12">
    <location>
        <begin position="166"/>
        <end position="168"/>
    </location>
    <ligand>
        <name>a peptide</name>
        <dbReference type="ChEBI" id="CHEBI:60466"/>
    </ligand>
</feature>
<dbReference type="GO" id="GO:0008270">
    <property type="term" value="F:zinc ion binding"/>
    <property type="evidence" value="ECO:0007669"/>
    <property type="project" value="InterPro"/>
</dbReference>
<dbReference type="PRINTS" id="PR00756">
    <property type="entry name" value="ALADIPTASE"/>
</dbReference>
<organism evidence="16 17">
    <name type="scientific">Zalerion maritima</name>
    <dbReference type="NCBI Taxonomy" id="339359"/>
    <lineage>
        <taxon>Eukaryota</taxon>
        <taxon>Fungi</taxon>
        <taxon>Dikarya</taxon>
        <taxon>Ascomycota</taxon>
        <taxon>Pezizomycotina</taxon>
        <taxon>Sordariomycetes</taxon>
        <taxon>Lulworthiomycetidae</taxon>
        <taxon>Lulworthiales</taxon>
        <taxon>Lulworthiaceae</taxon>
        <taxon>Zalerion</taxon>
    </lineage>
</organism>
<dbReference type="EC" id="3.3.2.10" evidence="14"/>
<dbReference type="Gene3D" id="3.30.2010.30">
    <property type="match status" value="1"/>
</dbReference>
<comment type="catalytic activity">
    <reaction evidence="14">
        <text>an epoxide + H2O = an ethanediol</text>
        <dbReference type="Rhea" id="RHEA:19037"/>
        <dbReference type="ChEBI" id="CHEBI:15377"/>
        <dbReference type="ChEBI" id="CHEBI:32955"/>
        <dbReference type="ChEBI" id="CHEBI:140594"/>
        <dbReference type="EC" id="3.3.2.10"/>
    </reaction>
</comment>
<dbReference type="SUPFAM" id="SSF48371">
    <property type="entry name" value="ARM repeat"/>
    <property type="match status" value="1"/>
</dbReference>
<keyword evidence="9 14" id="KW-0482">Metalloprotease</keyword>
<evidence type="ECO:0000256" key="3">
    <source>
        <dbReference type="ARBA" id="ARBA00010136"/>
    </source>
</evidence>
<dbReference type="InterPro" id="IPR027268">
    <property type="entry name" value="Peptidase_M4/M1_CTD_sf"/>
</dbReference>
<dbReference type="GO" id="GO:0006508">
    <property type="term" value="P:proteolysis"/>
    <property type="evidence" value="ECO:0007669"/>
    <property type="project" value="UniProtKB-KW"/>
</dbReference>
<dbReference type="Gene3D" id="1.10.390.10">
    <property type="entry name" value="Neutral Protease Domain 2"/>
    <property type="match status" value="1"/>
</dbReference>
<feature type="binding site" evidence="12">
    <location>
        <begin position="592"/>
        <end position="594"/>
    </location>
    <ligand>
        <name>a peptide</name>
        <dbReference type="ChEBI" id="CHEBI:60466"/>
    </ligand>
</feature>
<evidence type="ECO:0000256" key="7">
    <source>
        <dbReference type="ARBA" id="ARBA00022801"/>
    </source>
</evidence>
<accession>A0AAD5WR79</accession>
<proteinExistence type="inferred from homology"/>
<evidence type="ECO:0000256" key="1">
    <source>
        <dbReference type="ARBA" id="ARBA00004123"/>
    </source>
</evidence>
<evidence type="ECO:0000256" key="4">
    <source>
        <dbReference type="ARBA" id="ARBA00022490"/>
    </source>
</evidence>
<keyword evidence="5 14" id="KW-0645">Protease</keyword>
<reference evidence="16" key="1">
    <citation type="submission" date="2022-07" db="EMBL/GenBank/DDBJ databases">
        <title>Draft genome sequence of Zalerion maritima ATCC 34329, a (micro)plastics degrading marine fungus.</title>
        <authorList>
            <person name="Paco A."/>
            <person name="Goncalves M.F.M."/>
            <person name="Rocha-Santos T.A.P."/>
            <person name="Alves A."/>
        </authorList>
    </citation>
    <scope>NUCLEOTIDE SEQUENCE</scope>
    <source>
        <strain evidence="16">ATCC 34329</strain>
    </source>
</reference>
<dbReference type="InterPro" id="IPR001930">
    <property type="entry name" value="Peptidase_M1"/>
</dbReference>
<dbReference type="PANTHER" id="PTHR45726">
    <property type="entry name" value="LEUKOTRIENE A-4 HYDROLASE"/>
    <property type="match status" value="1"/>
</dbReference>
<evidence type="ECO:0000313" key="17">
    <source>
        <dbReference type="Proteomes" id="UP001201980"/>
    </source>
</evidence>
<feature type="binding site" evidence="12">
    <location>
        <begin position="295"/>
        <end position="300"/>
    </location>
    <ligand>
        <name>a peptide</name>
        <dbReference type="ChEBI" id="CHEBI:60466"/>
    </ligand>
</feature>
<dbReference type="GO" id="GO:0004301">
    <property type="term" value="F:epoxide hydrolase activity"/>
    <property type="evidence" value="ECO:0007669"/>
    <property type="project" value="UniProtKB-EC"/>
</dbReference>
<dbReference type="SMART" id="SM01263">
    <property type="entry name" value="Leuk-A4-hydro_C"/>
    <property type="match status" value="1"/>
</dbReference>
<evidence type="ECO:0000256" key="8">
    <source>
        <dbReference type="ARBA" id="ARBA00022833"/>
    </source>
</evidence>
<keyword evidence="4 14" id="KW-0963">Cytoplasm</keyword>
<dbReference type="Pfam" id="PF01433">
    <property type="entry name" value="Peptidase_M1"/>
    <property type="match status" value="1"/>
</dbReference>
<keyword evidence="7 14" id="KW-0378">Hydrolase</keyword>
<comment type="subcellular location">
    <subcellularLocation>
        <location evidence="2 14">Cytoplasm</location>
    </subcellularLocation>
    <subcellularLocation>
        <location evidence="1">Nucleus</location>
    </subcellularLocation>
</comment>
<dbReference type="Gene3D" id="1.25.40.320">
    <property type="entry name" value="Peptidase M1, leukotriene A4 hydrolase/aminopeptidase C-terminal domain"/>
    <property type="match status" value="1"/>
</dbReference>
<dbReference type="InterPro" id="IPR045357">
    <property type="entry name" value="Aminopeptidase_N-like_N"/>
</dbReference>
<dbReference type="InterPro" id="IPR042097">
    <property type="entry name" value="Aminopeptidase_N-like_N_sf"/>
</dbReference>
<evidence type="ECO:0000256" key="6">
    <source>
        <dbReference type="ARBA" id="ARBA00022723"/>
    </source>
</evidence>
<dbReference type="GO" id="GO:0005634">
    <property type="term" value="C:nucleus"/>
    <property type="evidence" value="ECO:0007669"/>
    <property type="project" value="UniProtKB-SubCell"/>
</dbReference>
<dbReference type="Proteomes" id="UP001201980">
    <property type="component" value="Unassembled WGS sequence"/>
</dbReference>
<dbReference type="SUPFAM" id="SSF55486">
    <property type="entry name" value="Metalloproteases ('zincins'), catalytic domain"/>
    <property type="match status" value="1"/>
</dbReference>
<comment type="caution">
    <text evidence="16">The sequence shown here is derived from an EMBL/GenBank/DDBJ whole genome shotgun (WGS) entry which is preliminary data.</text>
</comment>
<dbReference type="InterPro" id="IPR049980">
    <property type="entry name" value="LTA4H_cat"/>
</dbReference>
<keyword evidence="10" id="KW-0539">Nucleus</keyword>
<dbReference type="PANTHER" id="PTHR45726:SF3">
    <property type="entry name" value="LEUKOTRIENE A-4 HYDROLASE"/>
    <property type="match status" value="1"/>
</dbReference>
<dbReference type="InterPro" id="IPR034015">
    <property type="entry name" value="M1_LTA4H"/>
</dbReference>
<dbReference type="Pfam" id="PF17900">
    <property type="entry name" value="Peptidase_M1_N"/>
    <property type="match status" value="1"/>
</dbReference>